<keyword evidence="1" id="KW-0812">Transmembrane</keyword>
<reference evidence="2" key="1">
    <citation type="submission" date="2010-07" db="EMBL/GenBank/DDBJ databases">
        <authorList>
            <consortium name="CONSOLIDER consortium CSD2007-00005"/>
            <person name="Guazzaroni M.-E."/>
            <person name="Richter M."/>
            <person name="Garcia-Salamanca A."/>
            <person name="Yarza P."/>
            <person name="Ferrer M."/>
        </authorList>
    </citation>
    <scope>NUCLEOTIDE SEQUENCE</scope>
</reference>
<organism evidence="2">
    <name type="scientific">sediment metagenome</name>
    <dbReference type="NCBI Taxonomy" id="749907"/>
    <lineage>
        <taxon>unclassified sequences</taxon>
        <taxon>metagenomes</taxon>
        <taxon>ecological metagenomes</taxon>
    </lineage>
</organism>
<accession>D9PLP6</accession>
<reference evidence="2" key="2">
    <citation type="journal article" date="2011" name="Microb. Ecol.">
        <title>Taxonomic and Functional Metagenomic Profiling of the Microbial Community in the Anoxic Sediment of a Sub-saline Shallow Lake (Laguna de Carrizo, Central Spain).</title>
        <authorList>
            <person name="Ferrer M."/>
            <person name="Guazzaroni M.E."/>
            <person name="Richter M."/>
            <person name="Garcia-Salamanca A."/>
            <person name="Yarza P."/>
            <person name="Suarez-Suarez A."/>
            <person name="Solano J."/>
            <person name="Alcaide M."/>
            <person name="van Dillewijn P."/>
            <person name="Molina-Henares M.A."/>
            <person name="Lopez-Cortes N."/>
            <person name="Al-Ramahi Y."/>
            <person name="Guerrero C."/>
            <person name="Acosta A."/>
            <person name="de Eugenio L.I."/>
            <person name="Martinez V."/>
            <person name="Marques S."/>
            <person name="Rojo F."/>
            <person name="Santero E."/>
            <person name="Genilloud O."/>
            <person name="Perez-Perez J."/>
            <person name="Rossello-Mora R."/>
            <person name="Ramos J.L."/>
        </authorList>
    </citation>
    <scope>NUCLEOTIDE SEQUENCE</scope>
</reference>
<evidence type="ECO:0000313" key="2">
    <source>
        <dbReference type="EMBL" id="EFK95503.1"/>
    </source>
</evidence>
<name>D9PLP6_9ZZZZ</name>
<comment type="caution">
    <text evidence="2">The sequence shown here is derived from an EMBL/GenBank/DDBJ whole genome shotgun (WGS) entry which is preliminary data.</text>
</comment>
<dbReference type="AlphaFoldDB" id="D9PLP6"/>
<keyword evidence="1" id="KW-0472">Membrane</keyword>
<keyword evidence="1" id="KW-1133">Transmembrane helix</keyword>
<evidence type="ECO:0000256" key="1">
    <source>
        <dbReference type="SAM" id="Phobius"/>
    </source>
</evidence>
<sequence length="78" mass="9351">MKNWLSNVKFLWSLIVALSAGLIYFISLVRSYAPEMNRLKLENMKQDSTITFQEIEIERLKEYSKKDKDEFNNVYDPR</sequence>
<feature type="non-terminal residue" evidence="2">
    <location>
        <position position="78"/>
    </location>
</feature>
<protein>
    <submittedName>
        <fullName evidence="2">Secreted protein</fullName>
    </submittedName>
</protein>
<proteinExistence type="predicted"/>
<gene>
    <name evidence="2" type="ORF">LDC_2469</name>
</gene>
<dbReference type="EMBL" id="ADZX01000754">
    <property type="protein sequence ID" value="EFK95503.1"/>
    <property type="molecule type" value="Genomic_DNA"/>
</dbReference>
<feature type="transmembrane region" description="Helical" evidence="1">
    <location>
        <begin position="12"/>
        <end position="33"/>
    </location>
</feature>